<evidence type="ECO:0000256" key="1">
    <source>
        <dbReference type="SAM" id="MobiDB-lite"/>
    </source>
</evidence>
<name>A0A151XI88_9HYME</name>
<organism evidence="2 3">
    <name type="scientific">Mycetomoellerius zeteki</name>
    <dbReference type="NCBI Taxonomy" id="64791"/>
    <lineage>
        <taxon>Eukaryota</taxon>
        <taxon>Metazoa</taxon>
        <taxon>Ecdysozoa</taxon>
        <taxon>Arthropoda</taxon>
        <taxon>Hexapoda</taxon>
        <taxon>Insecta</taxon>
        <taxon>Pterygota</taxon>
        <taxon>Neoptera</taxon>
        <taxon>Endopterygota</taxon>
        <taxon>Hymenoptera</taxon>
        <taxon>Apocrita</taxon>
        <taxon>Aculeata</taxon>
        <taxon>Formicoidea</taxon>
        <taxon>Formicidae</taxon>
        <taxon>Myrmicinae</taxon>
        <taxon>Mycetomoellerius</taxon>
    </lineage>
</organism>
<dbReference type="EMBL" id="KQ982099">
    <property type="protein sequence ID" value="KYQ60031.1"/>
    <property type="molecule type" value="Genomic_DNA"/>
</dbReference>
<proteinExistence type="predicted"/>
<feature type="region of interest" description="Disordered" evidence="1">
    <location>
        <begin position="136"/>
        <end position="212"/>
    </location>
</feature>
<dbReference type="Proteomes" id="UP000075809">
    <property type="component" value="Unassembled WGS sequence"/>
</dbReference>
<gene>
    <name evidence="2" type="ORF">ALC60_00926</name>
</gene>
<reference evidence="2 3" key="1">
    <citation type="submission" date="2015-09" db="EMBL/GenBank/DDBJ databases">
        <title>Trachymyrmex zeteki WGS genome.</title>
        <authorList>
            <person name="Nygaard S."/>
            <person name="Hu H."/>
            <person name="Boomsma J."/>
            <person name="Zhang G."/>
        </authorList>
    </citation>
    <scope>NUCLEOTIDE SEQUENCE [LARGE SCALE GENOMIC DNA]</scope>
    <source>
        <strain evidence="2">Tzet28-1</strain>
        <tissue evidence="2">Whole body</tissue>
    </source>
</reference>
<protein>
    <submittedName>
        <fullName evidence="2">Uncharacterized protein</fullName>
    </submittedName>
</protein>
<dbReference type="AlphaFoldDB" id="A0A151XI88"/>
<sequence length="219" mass="23691">SHSPQRFRQPGCTLTRPGMYLERGPEFPRGAGIWLGHPECIIGCTGLQTPAPRTGRVTEATPLPHPNPRGDQHTHPWRDQSLHGRANTAQRHRFGKDVVAMTPGYYVRPRIPSAMSLGSWARSIQLSGRLAMREHPLGHFSVRDPEGTTPSPRGGRGGSHGSSDPVGAEPHKPARAGSKPPSNGTMGTRLIKDGSPRIPALREGQGSLGVPDPMYRLLL</sequence>
<feature type="non-terminal residue" evidence="2">
    <location>
        <position position="1"/>
    </location>
</feature>
<keyword evidence="3" id="KW-1185">Reference proteome</keyword>
<evidence type="ECO:0000313" key="3">
    <source>
        <dbReference type="Proteomes" id="UP000075809"/>
    </source>
</evidence>
<feature type="compositionally biased region" description="Basic and acidic residues" evidence="1">
    <location>
        <begin position="136"/>
        <end position="146"/>
    </location>
</feature>
<evidence type="ECO:0000313" key="2">
    <source>
        <dbReference type="EMBL" id="KYQ60031.1"/>
    </source>
</evidence>
<accession>A0A151XI88</accession>